<dbReference type="GO" id="GO:0043565">
    <property type="term" value="F:sequence-specific DNA binding"/>
    <property type="evidence" value="ECO:0007669"/>
    <property type="project" value="InterPro"/>
</dbReference>
<dbReference type="InterPro" id="IPR018062">
    <property type="entry name" value="HTH_AraC-typ_CS"/>
</dbReference>
<organism evidence="8 9">
    <name type="scientific">Clostridium collagenovorans DSM 3089</name>
    <dbReference type="NCBI Taxonomy" id="1121306"/>
    <lineage>
        <taxon>Bacteria</taxon>
        <taxon>Bacillati</taxon>
        <taxon>Bacillota</taxon>
        <taxon>Clostridia</taxon>
        <taxon>Eubacteriales</taxon>
        <taxon>Clostridiaceae</taxon>
        <taxon>Clostridium</taxon>
    </lineage>
</organism>
<dbReference type="Pfam" id="PF02311">
    <property type="entry name" value="AraC_binding"/>
    <property type="match status" value="1"/>
</dbReference>
<keyword evidence="4 8" id="KW-0238">DNA-binding</keyword>
<dbReference type="SUPFAM" id="SSF51011">
    <property type="entry name" value="Glycosyl hydrolase domain"/>
    <property type="match status" value="1"/>
</dbReference>
<evidence type="ECO:0000256" key="3">
    <source>
        <dbReference type="ARBA" id="ARBA00023015"/>
    </source>
</evidence>
<dbReference type="PROSITE" id="PS00041">
    <property type="entry name" value="HTH_ARAC_FAMILY_1"/>
    <property type="match status" value="1"/>
</dbReference>
<name>A0A1M5WV85_9CLOT</name>
<dbReference type="SUPFAM" id="SSF51215">
    <property type="entry name" value="Regulatory protein AraC"/>
    <property type="match status" value="1"/>
</dbReference>
<protein>
    <submittedName>
        <fullName evidence="8">AraC-type DNA-binding protein</fullName>
    </submittedName>
</protein>
<proteinExistence type="inferred from homology"/>
<evidence type="ECO:0000256" key="4">
    <source>
        <dbReference type="ARBA" id="ARBA00023125"/>
    </source>
</evidence>
<dbReference type="InterPro" id="IPR009057">
    <property type="entry name" value="Homeodomain-like_sf"/>
</dbReference>
<dbReference type="PANTHER" id="PTHR43280">
    <property type="entry name" value="ARAC-FAMILY TRANSCRIPTIONAL REGULATOR"/>
    <property type="match status" value="1"/>
</dbReference>
<keyword evidence="3" id="KW-0805">Transcription regulation</keyword>
<dbReference type="Gene3D" id="3.20.20.80">
    <property type="entry name" value="Glycosidases"/>
    <property type="match status" value="2"/>
</dbReference>
<dbReference type="PANTHER" id="PTHR43280:SF34">
    <property type="entry name" value="ARAC-FAMILY TRANSCRIPTIONAL REGULATOR"/>
    <property type="match status" value="1"/>
</dbReference>
<evidence type="ECO:0000259" key="7">
    <source>
        <dbReference type="PROSITE" id="PS01124"/>
    </source>
</evidence>
<dbReference type="GO" id="GO:0016798">
    <property type="term" value="F:hydrolase activity, acting on glycosyl bonds"/>
    <property type="evidence" value="ECO:0007669"/>
    <property type="project" value="UniProtKB-KW"/>
</dbReference>
<dbReference type="InterPro" id="IPR003313">
    <property type="entry name" value="AraC-bd"/>
</dbReference>
<evidence type="ECO:0000256" key="5">
    <source>
        <dbReference type="ARBA" id="ARBA00023163"/>
    </source>
</evidence>
<evidence type="ECO:0000256" key="2">
    <source>
        <dbReference type="ARBA" id="ARBA00022801"/>
    </source>
</evidence>
<dbReference type="InterPro" id="IPR018060">
    <property type="entry name" value="HTH_AraC"/>
</dbReference>
<dbReference type="InterPro" id="IPR037923">
    <property type="entry name" value="HTH-like"/>
</dbReference>
<dbReference type="Pfam" id="PF12833">
    <property type="entry name" value="HTH_18"/>
    <property type="match status" value="1"/>
</dbReference>
<dbReference type="AlphaFoldDB" id="A0A1M5WV85"/>
<dbReference type="Pfam" id="PF01229">
    <property type="entry name" value="Glyco_hydro_39"/>
    <property type="match status" value="1"/>
</dbReference>
<dbReference type="SUPFAM" id="SSF46689">
    <property type="entry name" value="Homeodomain-like"/>
    <property type="match status" value="1"/>
</dbReference>
<keyword evidence="9" id="KW-1185">Reference proteome</keyword>
<dbReference type="OrthoDB" id="9776971at2"/>
<evidence type="ECO:0000313" key="9">
    <source>
        <dbReference type="Proteomes" id="UP000184526"/>
    </source>
</evidence>
<dbReference type="GO" id="GO:0003700">
    <property type="term" value="F:DNA-binding transcription factor activity"/>
    <property type="evidence" value="ECO:0007669"/>
    <property type="project" value="InterPro"/>
</dbReference>
<dbReference type="InterPro" id="IPR017853">
    <property type="entry name" value="GH"/>
</dbReference>
<dbReference type="PROSITE" id="PS01124">
    <property type="entry name" value="HTH_ARAC_FAMILY_2"/>
    <property type="match status" value="1"/>
</dbReference>
<dbReference type="SMART" id="SM00342">
    <property type="entry name" value="HTH_ARAC"/>
    <property type="match status" value="1"/>
</dbReference>
<dbReference type="Proteomes" id="UP000184526">
    <property type="component" value="Unassembled WGS sequence"/>
</dbReference>
<keyword evidence="5" id="KW-0804">Transcription</keyword>
<evidence type="ECO:0000313" key="8">
    <source>
        <dbReference type="EMBL" id="SHH91348.1"/>
    </source>
</evidence>
<feature type="domain" description="HTH araC/xylS-type" evidence="7">
    <location>
        <begin position="176"/>
        <end position="274"/>
    </location>
</feature>
<dbReference type="Gene3D" id="1.10.10.60">
    <property type="entry name" value="Homeodomain-like"/>
    <property type="match status" value="2"/>
</dbReference>
<dbReference type="InterPro" id="IPR014710">
    <property type="entry name" value="RmlC-like_jellyroll"/>
</dbReference>
<dbReference type="SUPFAM" id="SSF51445">
    <property type="entry name" value="(Trans)glycosidases"/>
    <property type="match status" value="1"/>
</dbReference>
<gene>
    <name evidence="8" type="ORF">SAMN02745196_01890</name>
</gene>
<keyword evidence="2" id="KW-0378">Hydrolase</keyword>
<keyword evidence="6" id="KW-0326">Glycosidase</keyword>
<dbReference type="Gene3D" id="2.60.120.10">
    <property type="entry name" value="Jelly Rolls"/>
    <property type="match status" value="1"/>
</dbReference>
<evidence type="ECO:0000256" key="1">
    <source>
        <dbReference type="ARBA" id="ARBA00008875"/>
    </source>
</evidence>
<reference evidence="8 9" key="1">
    <citation type="submission" date="2016-11" db="EMBL/GenBank/DDBJ databases">
        <authorList>
            <person name="Jaros S."/>
            <person name="Januszkiewicz K."/>
            <person name="Wedrychowicz H."/>
        </authorList>
    </citation>
    <scope>NUCLEOTIDE SEQUENCE [LARGE SCALE GENOMIC DNA]</scope>
    <source>
        <strain evidence="8 9">DSM 3089</strain>
    </source>
</reference>
<dbReference type="Gene3D" id="2.60.40.1500">
    <property type="entry name" value="Glycosyl hydrolase domain, family 39"/>
    <property type="match status" value="1"/>
</dbReference>
<dbReference type="EMBL" id="FQXP01000006">
    <property type="protein sequence ID" value="SHH91348.1"/>
    <property type="molecule type" value="Genomic_DNA"/>
</dbReference>
<accession>A0A1M5WV85</accession>
<dbReference type="RefSeq" id="WP_072831771.1">
    <property type="nucleotide sequence ID" value="NZ_FQXP01000006.1"/>
</dbReference>
<dbReference type="InterPro" id="IPR049166">
    <property type="entry name" value="GH39_cat"/>
</dbReference>
<comment type="similarity">
    <text evidence="1">Belongs to the glycosyl hydrolase 39 family.</text>
</comment>
<evidence type="ECO:0000256" key="6">
    <source>
        <dbReference type="ARBA" id="ARBA00023295"/>
    </source>
</evidence>
<dbReference type="STRING" id="1121306.SAMN02745196_01890"/>
<sequence length="696" mass="83665">MRKEYISFDNDLPVKVSFETIKEYPIHWHNSIEIMFVLKGTINVDIESGHYEVEDKELEIINCYEAHRIYSDDEENRVLIFHIDPNFFEKYYKDMENIFFYTNSSEEGAQQEEKYQILRNYLAIIACEAIQKSENYDEEIEKVLVDTLFHLINNFHYLIYDEEDLKENEIQFERYHRITKYIYNNYMNKISLQDIADQEYLSSYYLSHEIKNMSGTGFKDFLNETRVDESIKLLLDTEKTISEISEEVGFSHSRYYNKHFKMHYNCTPLQFRKKYYLTEENYNKAKKYEIYNLIEAIPYLSSYLEDYERFNYENRIYKIEVDASKDGKEFYPYWKEVINLGDAKELLKEREQNYIRGIQNNIGFQYGILQRLFNRDMKIYFNENVDFLNWNEVEKLIEFLIDIEMKPIIIVSKIFEEVDFCIRLLESFILYFSDIYGMEVVQEWKFQISKTLPTEFIEAVRSMCEKYDLEDIIEEKFTYDHSINPIYDSSYMLPYVIHNFINNDRSMYFLKAFDTIEDEVVLNNELFFGYPGLITLNGIRKSSYYAYYLLSRMGDVLIEKGDGYMITKSEEDIQILLYSFNDELNNLIDIDEIYKGRGSKHITERKISLSIKNLQYDYKVNKYEISEKIGSAYNNWRNMGRPKRLTDEELEVLYSISFPNISLSYAKKTPVFNIITKLEGYAATLITLQKVQKHLF</sequence>